<name>A0ACC4BII9_POPAL</name>
<accession>A0ACC4BII9</accession>
<dbReference type="EMBL" id="RCHU02000010">
    <property type="protein sequence ID" value="KAL3577791.1"/>
    <property type="molecule type" value="Genomic_DNA"/>
</dbReference>
<dbReference type="Proteomes" id="UP000309997">
    <property type="component" value="Unassembled WGS sequence"/>
</dbReference>
<gene>
    <name evidence="1" type="ORF">D5086_019295</name>
</gene>
<protein>
    <submittedName>
        <fullName evidence="1">Uncharacterized protein</fullName>
    </submittedName>
</protein>
<keyword evidence="2" id="KW-1185">Reference proteome</keyword>
<organism evidence="1 2">
    <name type="scientific">Populus alba</name>
    <name type="common">White poplar</name>
    <dbReference type="NCBI Taxonomy" id="43335"/>
    <lineage>
        <taxon>Eukaryota</taxon>
        <taxon>Viridiplantae</taxon>
        <taxon>Streptophyta</taxon>
        <taxon>Embryophyta</taxon>
        <taxon>Tracheophyta</taxon>
        <taxon>Spermatophyta</taxon>
        <taxon>Magnoliopsida</taxon>
        <taxon>eudicotyledons</taxon>
        <taxon>Gunneridae</taxon>
        <taxon>Pentapetalae</taxon>
        <taxon>rosids</taxon>
        <taxon>fabids</taxon>
        <taxon>Malpighiales</taxon>
        <taxon>Salicaceae</taxon>
        <taxon>Saliceae</taxon>
        <taxon>Populus</taxon>
    </lineage>
</organism>
<sequence>MFGGHNFLLLFNFLAANLFPYLLLFGNQTDRGKIQERGCYGEEKDPVRGSCSCTNDDELGGVDDGAFNVDRRSL</sequence>
<comment type="caution">
    <text evidence="1">The sequence shown here is derived from an EMBL/GenBank/DDBJ whole genome shotgun (WGS) entry which is preliminary data.</text>
</comment>
<reference evidence="1 2" key="1">
    <citation type="journal article" date="2024" name="Plant Biotechnol. J.">
        <title>Genome and CRISPR/Cas9 system of a widespread forest tree (Populus alba) in the world.</title>
        <authorList>
            <person name="Liu Y.J."/>
            <person name="Jiang P.F."/>
            <person name="Han X.M."/>
            <person name="Li X.Y."/>
            <person name="Wang H.M."/>
            <person name="Wang Y.J."/>
            <person name="Wang X.X."/>
            <person name="Zeng Q.Y."/>
        </authorList>
    </citation>
    <scope>NUCLEOTIDE SEQUENCE [LARGE SCALE GENOMIC DNA]</scope>
    <source>
        <strain evidence="2">cv. PAL-ZL1</strain>
    </source>
</reference>
<evidence type="ECO:0000313" key="2">
    <source>
        <dbReference type="Proteomes" id="UP000309997"/>
    </source>
</evidence>
<proteinExistence type="predicted"/>
<evidence type="ECO:0000313" key="1">
    <source>
        <dbReference type="EMBL" id="KAL3577791.1"/>
    </source>
</evidence>